<protein>
    <submittedName>
        <fullName evidence="2">L-ascorbate metabolism protein UlaG (Beta-lactamase superfamily)</fullName>
    </submittedName>
</protein>
<dbReference type="AlphaFoldDB" id="A0A927RKC9"/>
<comment type="caution">
    <text evidence="2">The sequence shown here is derived from an EMBL/GenBank/DDBJ whole genome shotgun (WGS) entry which is preliminary data.</text>
</comment>
<dbReference type="SUPFAM" id="SSF56281">
    <property type="entry name" value="Metallo-hydrolase/oxidoreductase"/>
    <property type="match status" value="1"/>
</dbReference>
<dbReference type="InterPro" id="IPR036866">
    <property type="entry name" value="RibonucZ/Hydroxyglut_hydro"/>
</dbReference>
<dbReference type="PANTHER" id="PTHR43546:SF7">
    <property type="entry name" value="METALLO-BETA-LACTAMASE DOMAIN-CONTAINING PROTEIN"/>
    <property type="match status" value="1"/>
</dbReference>
<dbReference type="EMBL" id="JADBEM010000001">
    <property type="protein sequence ID" value="MBE1606588.1"/>
    <property type="molecule type" value="Genomic_DNA"/>
</dbReference>
<organism evidence="2 3">
    <name type="scientific">Actinopolymorpha pittospori</name>
    <dbReference type="NCBI Taxonomy" id="648752"/>
    <lineage>
        <taxon>Bacteria</taxon>
        <taxon>Bacillati</taxon>
        <taxon>Actinomycetota</taxon>
        <taxon>Actinomycetes</taxon>
        <taxon>Propionibacteriales</taxon>
        <taxon>Actinopolymorphaceae</taxon>
        <taxon>Actinopolymorpha</taxon>
    </lineage>
</organism>
<name>A0A927RKC9_9ACTN</name>
<dbReference type="Gene3D" id="3.60.15.10">
    <property type="entry name" value="Ribonuclease Z/Hydroxyacylglutathione hydrolase-like"/>
    <property type="match status" value="1"/>
</dbReference>
<dbReference type="Pfam" id="PF12706">
    <property type="entry name" value="Lactamase_B_2"/>
    <property type="match status" value="1"/>
</dbReference>
<dbReference type="PANTHER" id="PTHR43546">
    <property type="entry name" value="UPF0173 METAL-DEPENDENT HYDROLASE MJ1163-RELATED"/>
    <property type="match status" value="1"/>
</dbReference>
<dbReference type="Proteomes" id="UP000638648">
    <property type="component" value="Unassembled WGS sequence"/>
</dbReference>
<evidence type="ECO:0000313" key="2">
    <source>
        <dbReference type="EMBL" id="MBE1606588.1"/>
    </source>
</evidence>
<reference evidence="2" key="1">
    <citation type="submission" date="2020-10" db="EMBL/GenBank/DDBJ databases">
        <title>Sequencing the genomes of 1000 actinobacteria strains.</title>
        <authorList>
            <person name="Klenk H.-P."/>
        </authorList>
    </citation>
    <scope>NUCLEOTIDE SEQUENCE</scope>
    <source>
        <strain evidence="2">DSM 45354</strain>
    </source>
</reference>
<accession>A0A927RKC9</accession>
<dbReference type="RefSeq" id="WP_337917723.1">
    <property type="nucleotide sequence ID" value="NZ_BAABJL010000147.1"/>
</dbReference>
<dbReference type="InterPro" id="IPR050114">
    <property type="entry name" value="UPF0173_UPF0282_UlaG_hydrolase"/>
</dbReference>
<evidence type="ECO:0000313" key="3">
    <source>
        <dbReference type="Proteomes" id="UP000638648"/>
    </source>
</evidence>
<gene>
    <name evidence="2" type="ORF">HEB94_003436</name>
</gene>
<feature type="domain" description="Metallo-beta-lactamase" evidence="1">
    <location>
        <begin position="54"/>
        <end position="241"/>
    </location>
</feature>
<evidence type="ECO:0000259" key="1">
    <source>
        <dbReference type="Pfam" id="PF12706"/>
    </source>
</evidence>
<proteinExistence type="predicted"/>
<dbReference type="InterPro" id="IPR001279">
    <property type="entry name" value="Metallo-B-lactamas"/>
</dbReference>
<sequence>MTTPPGPAPAGDVPDQLGELLFIGNATTLIRYGPFTLLTDPNFLHRGQRAYLGHGITTRRLTDPALSIEELPELDAVVLSHLHGDHWDRVARRGLDRALPIITTPHASRRLQGWQGFRRALGLRTWEHHELSKDGMTLRFTSVPGLHAPGLARFLLPPVMGTMLELRGADGEVRHRLYITGDTLMHDALVEVARRFPRADLAVLHLGGTRLPGGLIVTMDAGQGVDLLARLQPHRAVPIHFDDYDAFSSPLSDFREEAERRGFGDCVTYVERGGTVPLAPGKG</sequence>
<keyword evidence="3" id="KW-1185">Reference proteome</keyword>